<dbReference type="Proteomes" id="UP001575622">
    <property type="component" value="Unassembled WGS sequence"/>
</dbReference>
<organism evidence="2 3">
    <name type="scientific">Paenibacillus oleatilyticus</name>
    <dbReference type="NCBI Taxonomy" id="2594886"/>
    <lineage>
        <taxon>Bacteria</taxon>
        <taxon>Bacillati</taxon>
        <taxon>Bacillota</taxon>
        <taxon>Bacilli</taxon>
        <taxon>Bacillales</taxon>
        <taxon>Paenibacillaceae</taxon>
        <taxon>Paenibacillus</taxon>
    </lineage>
</organism>
<dbReference type="Pfam" id="PF02371">
    <property type="entry name" value="Transposase_20"/>
    <property type="match status" value="1"/>
</dbReference>
<proteinExistence type="predicted"/>
<evidence type="ECO:0000313" key="2">
    <source>
        <dbReference type="EMBL" id="MFB0846907.1"/>
    </source>
</evidence>
<dbReference type="EMBL" id="JBHDLN010000027">
    <property type="protein sequence ID" value="MFB0846907.1"/>
    <property type="molecule type" value="Genomic_DNA"/>
</dbReference>
<dbReference type="InterPro" id="IPR003346">
    <property type="entry name" value="Transposase_20"/>
</dbReference>
<dbReference type="RefSeq" id="WP_373956836.1">
    <property type="nucleotide sequence ID" value="NZ_JBHDLN010000027.1"/>
</dbReference>
<gene>
    <name evidence="2" type="ORF">ACEU3E_32485</name>
</gene>
<protein>
    <submittedName>
        <fullName evidence="2">Transposase</fullName>
    </submittedName>
</protein>
<evidence type="ECO:0000259" key="1">
    <source>
        <dbReference type="Pfam" id="PF02371"/>
    </source>
</evidence>
<name>A0ABV4VB67_9BACL</name>
<evidence type="ECO:0000313" key="3">
    <source>
        <dbReference type="Proteomes" id="UP001575622"/>
    </source>
</evidence>
<comment type="caution">
    <text evidence="2">The sequence shown here is derived from an EMBL/GenBank/DDBJ whole genome shotgun (WGS) entry which is preliminary data.</text>
</comment>
<reference evidence="2 3" key="1">
    <citation type="submission" date="2024-09" db="EMBL/GenBank/DDBJ databases">
        <authorList>
            <person name="Makale K.P.P."/>
            <person name="Makhzoum A."/>
            <person name="Rantong G."/>
            <person name="Rahube T.O."/>
        </authorList>
    </citation>
    <scope>NUCLEOTIDE SEQUENCE [LARGE SCALE GENOMIC DNA]</scope>
    <source>
        <strain evidence="2 3">KM_D13</strain>
    </source>
</reference>
<keyword evidence="3" id="KW-1185">Reference proteome</keyword>
<sequence>MAEIGDIHRFAKPDKLARFTGIAPIRSGTTRASGGTERFTTSSRILRLVGLP</sequence>
<feature type="domain" description="Transposase IS116/IS110/IS902 C-terminal" evidence="1">
    <location>
        <begin position="1"/>
        <end position="36"/>
    </location>
</feature>
<accession>A0ABV4VB67</accession>